<evidence type="ECO:0000256" key="1">
    <source>
        <dbReference type="SAM" id="MobiDB-lite"/>
    </source>
</evidence>
<dbReference type="EMBL" id="JALJOQ010000246">
    <property type="protein sequence ID" value="KAK9787514.1"/>
    <property type="molecule type" value="Genomic_DNA"/>
</dbReference>
<reference evidence="2 3" key="1">
    <citation type="journal article" date="2024" name="Nat. Commun.">
        <title>Phylogenomics reveals the evolutionary origins of lichenization in chlorophyte algae.</title>
        <authorList>
            <person name="Puginier C."/>
            <person name="Libourel C."/>
            <person name="Otte J."/>
            <person name="Skaloud P."/>
            <person name="Haon M."/>
            <person name="Grisel S."/>
            <person name="Petersen M."/>
            <person name="Berrin J.G."/>
            <person name="Delaux P.M."/>
            <person name="Dal Grande F."/>
            <person name="Keller J."/>
        </authorList>
    </citation>
    <scope>NUCLEOTIDE SEQUENCE [LARGE SCALE GENOMIC DNA]</scope>
    <source>
        <strain evidence="2 3">SAG 2036</strain>
    </source>
</reference>
<protein>
    <submittedName>
        <fullName evidence="2">Uncharacterized protein</fullName>
    </submittedName>
</protein>
<keyword evidence="3" id="KW-1185">Reference proteome</keyword>
<gene>
    <name evidence="2" type="ORF">WJX73_008715</name>
</gene>
<accession>A0AAW1NMJ4</accession>
<comment type="caution">
    <text evidence="2">The sequence shown here is derived from an EMBL/GenBank/DDBJ whole genome shotgun (WGS) entry which is preliminary data.</text>
</comment>
<dbReference type="AlphaFoldDB" id="A0AAW1NMJ4"/>
<evidence type="ECO:0000313" key="2">
    <source>
        <dbReference type="EMBL" id="KAK9787514.1"/>
    </source>
</evidence>
<sequence>MLQDSLPALDHDMDPDTLFPHLKTQRPKADRDHDPARSFRGTDKDHVQWPLLGGVTLPDTLPAPLLGIGVIKPWRVPGEAAYELRTSQLPEYQLKDLGMTAEQAFQRSLKNLEDMTPCLTHGRISSYRPNSVVFSPDSVVVKSLDLPYCMNLLKLKHMSSGVLVVTFGDPRSSVRLLMPRFVDAMAFTLGISVPKLLIFALYERQSQSGAPMLACCCEDVHAILKIYEIIQEERCIQDRPVDGRPVRSSKPIAATPIIMQRKDGTDRALPGCMYDTYVPRPYPGADQI</sequence>
<evidence type="ECO:0000313" key="3">
    <source>
        <dbReference type="Proteomes" id="UP001465755"/>
    </source>
</evidence>
<feature type="compositionally biased region" description="Basic and acidic residues" evidence="1">
    <location>
        <begin position="27"/>
        <end position="42"/>
    </location>
</feature>
<dbReference type="Proteomes" id="UP001465755">
    <property type="component" value="Unassembled WGS sequence"/>
</dbReference>
<name>A0AAW1NMJ4_9CHLO</name>
<organism evidence="2 3">
    <name type="scientific">Symbiochloris irregularis</name>
    <dbReference type="NCBI Taxonomy" id="706552"/>
    <lineage>
        <taxon>Eukaryota</taxon>
        <taxon>Viridiplantae</taxon>
        <taxon>Chlorophyta</taxon>
        <taxon>core chlorophytes</taxon>
        <taxon>Trebouxiophyceae</taxon>
        <taxon>Trebouxiales</taxon>
        <taxon>Trebouxiaceae</taxon>
        <taxon>Symbiochloris</taxon>
    </lineage>
</organism>
<feature type="region of interest" description="Disordered" evidence="1">
    <location>
        <begin position="1"/>
        <end position="42"/>
    </location>
</feature>
<proteinExistence type="predicted"/>